<accession>A0A833SHV7</accession>
<feature type="region of interest" description="Disordered" evidence="1">
    <location>
        <begin position="1"/>
        <end position="25"/>
    </location>
</feature>
<sequence length="95" mass="10052">MELSSFLTLNDSNTTPTPHRAPASGGQGFLFPAACADTAVYVARSTHSRTGSVRDNVKQPIELSFDGASWFSLPTAQQATAPALADDDYTFSSPN</sequence>
<dbReference type="EMBL" id="WSZM01000604">
    <property type="protein sequence ID" value="KAF4031104.1"/>
    <property type="molecule type" value="Genomic_DNA"/>
</dbReference>
<dbReference type="Proteomes" id="UP000704712">
    <property type="component" value="Unassembled WGS sequence"/>
</dbReference>
<evidence type="ECO:0000313" key="3">
    <source>
        <dbReference type="EMBL" id="KAF4034657.1"/>
    </source>
</evidence>
<protein>
    <submittedName>
        <fullName evidence="2">Uncharacterized protein</fullName>
    </submittedName>
</protein>
<dbReference type="AlphaFoldDB" id="A0A833SHV7"/>
<organism evidence="2 5">
    <name type="scientific">Phytophthora infestans</name>
    <name type="common">Potato late blight agent</name>
    <name type="synonym">Botrytis infestans</name>
    <dbReference type="NCBI Taxonomy" id="4787"/>
    <lineage>
        <taxon>Eukaryota</taxon>
        <taxon>Sar</taxon>
        <taxon>Stramenopiles</taxon>
        <taxon>Oomycota</taxon>
        <taxon>Peronosporomycetes</taxon>
        <taxon>Peronosporales</taxon>
        <taxon>Peronosporaceae</taxon>
        <taxon>Phytophthora</taxon>
    </lineage>
</organism>
<gene>
    <name evidence="3" type="ORF">GN244_ATG13401</name>
    <name evidence="2" type="ORF">GN244_ATG17202</name>
    <name evidence="4" type="ORF">GN958_ATG01650</name>
</gene>
<evidence type="ECO:0000313" key="4">
    <source>
        <dbReference type="EMBL" id="KAF4149109.1"/>
    </source>
</evidence>
<proteinExistence type="predicted"/>
<dbReference type="EMBL" id="JAACNO010000192">
    <property type="protein sequence ID" value="KAF4149109.1"/>
    <property type="molecule type" value="Genomic_DNA"/>
</dbReference>
<feature type="compositionally biased region" description="Polar residues" evidence="1">
    <location>
        <begin position="1"/>
        <end position="17"/>
    </location>
</feature>
<comment type="caution">
    <text evidence="2">The sequence shown here is derived from an EMBL/GenBank/DDBJ whole genome shotgun (WGS) entry which is preliminary data.</text>
</comment>
<dbReference type="EMBL" id="WSZM01000356">
    <property type="protein sequence ID" value="KAF4034657.1"/>
    <property type="molecule type" value="Genomic_DNA"/>
</dbReference>
<evidence type="ECO:0000256" key="1">
    <source>
        <dbReference type="SAM" id="MobiDB-lite"/>
    </source>
</evidence>
<keyword evidence="5" id="KW-1185">Reference proteome</keyword>
<dbReference type="Proteomes" id="UP000602510">
    <property type="component" value="Unassembled WGS sequence"/>
</dbReference>
<evidence type="ECO:0000313" key="2">
    <source>
        <dbReference type="EMBL" id="KAF4031104.1"/>
    </source>
</evidence>
<evidence type="ECO:0000313" key="5">
    <source>
        <dbReference type="Proteomes" id="UP000602510"/>
    </source>
</evidence>
<name>A0A833SHV7_PHYIN</name>
<reference evidence="2" key="1">
    <citation type="submission" date="2020-04" db="EMBL/GenBank/DDBJ databases">
        <title>Hybrid Assembly of Korean Phytophthora infestans isolates.</title>
        <authorList>
            <person name="Prokchorchik M."/>
            <person name="Lee Y."/>
            <person name="Seo J."/>
            <person name="Cho J.-H."/>
            <person name="Park Y.-E."/>
            <person name="Jang D.-C."/>
            <person name="Im J.-S."/>
            <person name="Choi J.-G."/>
            <person name="Park H.-J."/>
            <person name="Lee G.-B."/>
            <person name="Lee Y.-G."/>
            <person name="Hong S.-Y."/>
            <person name="Cho K."/>
            <person name="Sohn K.H."/>
        </authorList>
    </citation>
    <scope>NUCLEOTIDE SEQUENCE</scope>
    <source>
        <strain evidence="2">KR_1_A1</strain>
        <strain evidence="4">KR_2_A2</strain>
    </source>
</reference>